<dbReference type="InterPro" id="IPR003054">
    <property type="entry name" value="Keratin_II"/>
</dbReference>
<dbReference type="PANTHER" id="PTHR45616:SF34">
    <property type="entry name" value="IF ROD DOMAIN-CONTAINING PROTEIN"/>
    <property type="match status" value="1"/>
</dbReference>
<dbReference type="GO" id="GO:0045095">
    <property type="term" value="C:keratin filament"/>
    <property type="evidence" value="ECO:0007669"/>
    <property type="project" value="InterPro"/>
</dbReference>
<sequence>MSRQSVCRSFGGGSRRGYSSCSAIGGGFGGGGGRSRSSYSSFSMSRGYGGGGRCGGFGSRRMGGYGGPSFGFGGPGRGGPGIQPVQVDTTLLQPVHVEIDPQIQQVKNQEKEQIKTLNNQFASFIDKVRFLEQQNKVLSTKWELLQQQGPSGPRKNLDVIFENYIQNLRRQLDSILAQRGQLESELQNMQQYVEDYKNKYEEEINRRTTAENEFVVLKKDVDTAYMAKVELEAKVGALTDEINFLRAIYEEELSQMQTISRDLSVVVSMDNNRHLDMDSIIEEVRRQYEQIAQSSRAEAEAWYQSQYEQLQSTAGMHGDSLRNTKIEIQELTRNVQRLRAEIENVKKQQLQAAIAEAEERGEMALKDARVKLEELETALSKDKEELARLLKEYQELLNIKIALDVEIAMYRKLLEGEENSGMGGGFGGSGIGGGFGGSGMGGGFGGSGMGGGMGSGGGFGGGSSGGSCGMGGGMYSGGFSSGSGRICGSGGGNFSSSGGGSSSIRRCVTTTSVKSSGVRF</sequence>
<keyword evidence="1" id="KW-0403">Intermediate filament</keyword>
<name>A0A669Q2J1_PHACC</name>
<dbReference type="FunFam" id="1.20.5.1160:FF:000001">
    <property type="entry name" value="Keratin type II"/>
    <property type="match status" value="1"/>
</dbReference>
<dbReference type="InterPro" id="IPR039008">
    <property type="entry name" value="IF_rod_dom"/>
</dbReference>
<protein>
    <recommendedName>
        <fullName evidence="5">IF rod domain-containing protein</fullName>
    </recommendedName>
</protein>
<evidence type="ECO:0000256" key="2">
    <source>
        <dbReference type="ARBA" id="ARBA00023054"/>
    </source>
</evidence>
<keyword evidence="2 4" id="KW-0175">Coiled coil</keyword>
<feature type="coiled-coil region" evidence="4">
    <location>
        <begin position="165"/>
        <end position="213"/>
    </location>
</feature>
<feature type="coiled-coil region" evidence="4">
    <location>
        <begin position="107"/>
        <end position="134"/>
    </location>
</feature>
<feature type="domain" description="IF rod" evidence="5">
    <location>
        <begin position="110"/>
        <end position="421"/>
    </location>
</feature>
<evidence type="ECO:0000259" key="5">
    <source>
        <dbReference type="PROSITE" id="PS51842"/>
    </source>
</evidence>
<evidence type="ECO:0000256" key="1">
    <source>
        <dbReference type="ARBA" id="ARBA00022754"/>
    </source>
</evidence>
<evidence type="ECO:0000256" key="4">
    <source>
        <dbReference type="SAM" id="Coils"/>
    </source>
</evidence>
<dbReference type="AlphaFoldDB" id="A0A669Q2J1"/>
<dbReference type="GO" id="GO:0030280">
    <property type="term" value="F:structural constituent of skin epidermis"/>
    <property type="evidence" value="ECO:0007669"/>
    <property type="project" value="TreeGrafter"/>
</dbReference>
<organism evidence="6 7">
    <name type="scientific">Phasianus colchicus</name>
    <name type="common">Common pheasant</name>
    <dbReference type="NCBI Taxonomy" id="9054"/>
    <lineage>
        <taxon>Eukaryota</taxon>
        <taxon>Metazoa</taxon>
        <taxon>Chordata</taxon>
        <taxon>Craniata</taxon>
        <taxon>Vertebrata</taxon>
        <taxon>Euteleostomi</taxon>
        <taxon>Archelosauria</taxon>
        <taxon>Archosauria</taxon>
        <taxon>Dinosauria</taxon>
        <taxon>Saurischia</taxon>
        <taxon>Theropoda</taxon>
        <taxon>Coelurosauria</taxon>
        <taxon>Aves</taxon>
        <taxon>Neognathae</taxon>
        <taxon>Galloanserae</taxon>
        <taxon>Galliformes</taxon>
        <taxon>Phasianidae</taxon>
        <taxon>Phasianinae</taxon>
        <taxon>Phasianus</taxon>
    </lineage>
</organism>
<feature type="coiled-coil region" evidence="4">
    <location>
        <begin position="321"/>
        <end position="399"/>
    </location>
</feature>
<evidence type="ECO:0000256" key="3">
    <source>
        <dbReference type="ARBA" id="ARBA00061646"/>
    </source>
</evidence>
<dbReference type="SUPFAM" id="SSF64593">
    <property type="entry name" value="Intermediate filament protein, coiled coil region"/>
    <property type="match status" value="3"/>
</dbReference>
<dbReference type="InterPro" id="IPR032444">
    <property type="entry name" value="Keratin_2_head"/>
</dbReference>
<comment type="similarity">
    <text evidence="3">Belongs to the intermediate filament family.</text>
</comment>
<dbReference type="Proteomes" id="UP000472261">
    <property type="component" value="Unplaced"/>
</dbReference>
<dbReference type="GO" id="GO:0031424">
    <property type="term" value="P:keratinization"/>
    <property type="evidence" value="ECO:0007669"/>
    <property type="project" value="TreeGrafter"/>
</dbReference>
<reference evidence="6" key="1">
    <citation type="submission" date="2025-08" db="UniProtKB">
        <authorList>
            <consortium name="Ensembl"/>
        </authorList>
    </citation>
    <scope>IDENTIFICATION</scope>
</reference>
<accession>A0A669Q2J1</accession>
<evidence type="ECO:0000313" key="7">
    <source>
        <dbReference type="Proteomes" id="UP000472261"/>
    </source>
</evidence>
<dbReference type="Gene3D" id="1.20.5.170">
    <property type="match status" value="1"/>
</dbReference>
<dbReference type="Pfam" id="PF00038">
    <property type="entry name" value="Filament"/>
    <property type="match status" value="1"/>
</dbReference>
<dbReference type="PRINTS" id="PR01276">
    <property type="entry name" value="TYPE2KERATIN"/>
</dbReference>
<dbReference type="Pfam" id="PF16208">
    <property type="entry name" value="Keratin_2_head"/>
    <property type="match status" value="1"/>
</dbReference>
<dbReference type="FunFam" id="1.20.5.500:FF:000001">
    <property type="entry name" value="Type II keratin 23"/>
    <property type="match status" value="1"/>
</dbReference>
<keyword evidence="7" id="KW-1185">Reference proteome</keyword>
<dbReference type="Gene3D" id="1.20.5.1160">
    <property type="entry name" value="Vasodilator-stimulated phosphoprotein"/>
    <property type="match status" value="1"/>
</dbReference>
<dbReference type="PANTHER" id="PTHR45616">
    <property type="entry name" value="GATA-TYPE DOMAIN-CONTAINING PROTEIN"/>
    <property type="match status" value="1"/>
</dbReference>
<dbReference type="Gene3D" id="1.20.5.500">
    <property type="entry name" value="Single helix bin"/>
    <property type="match status" value="1"/>
</dbReference>
<reference evidence="6" key="2">
    <citation type="submission" date="2025-09" db="UniProtKB">
        <authorList>
            <consortium name="Ensembl"/>
        </authorList>
    </citation>
    <scope>IDENTIFICATION</scope>
</reference>
<dbReference type="GO" id="GO:0005615">
    <property type="term" value="C:extracellular space"/>
    <property type="evidence" value="ECO:0007669"/>
    <property type="project" value="TreeGrafter"/>
</dbReference>
<evidence type="ECO:0000313" key="6">
    <source>
        <dbReference type="Ensembl" id="ENSPCLP00000013995.1"/>
    </source>
</evidence>
<dbReference type="GO" id="GO:0045109">
    <property type="term" value="P:intermediate filament organization"/>
    <property type="evidence" value="ECO:0007669"/>
    <property type="project" value="TreeGrafter"/>
</dbReference>
<proteinExistence type="inferred from homology"/>
<dbReference type="SMART" id="SM01391">
    <property type="entry name" value="Filament"/>
    <property type="match status" value="1"/>
</dbReference>
<dbReference type="Ensembl" id="ENSPCLT00000018612.1">
    <property type="protein sequence ID" value="ENSPCLP00000013995.1"/>
    <property type="gene ID" value="ENSPCLG00000011500.1"/>
</dbReference>
<dbReference type="OMA" id="MQHYVED"/>
<dbReference type="PROSITE" id="PS51842">
    <property type="entry name" value="IF_ROD_2"/>
    <property type="match status" value="1"/>
</dbReference>
<dbReference type="FunFam" id="1.20.5.170:FF:000004">
    <property type="entry name" value="Keratin, type II cytoskeletal 5"/>
    <property type="match status" value="1"/>
</dbReference>